<feature type="region of interest" description="Disordered" evidence="1">
    <location>
        <begin position="109"/>
        <end position="128"/>
    </location>
</feature>
<dbReference type="Pfam" id="PF02579">
    <property type="entry name" value="Nitro_FeMo-Co"/>
    <property type="match status" value="1"/>
</dbReference>
<gene>
    <name evidence="3" type="ORF">HZI73_10235</name>
</gene>
<dbReference type="CDD" id="cd00851">
    <property type="entry name" value="MTH1175"/>
    <property type="match status" value="1"/>
</dbReference>
<evidence type="ECO:0000256" key="1">
    <source>
        <dbReference type="SAM" id="MobiDB-lite"/>
    </source>
</evidence>
<dbReference type="RefSeq" id="WP_212698144.1">
    <property type="nucleotide sequence ID" value="NZ_CP058649.1"/>
</dbReference>
<name>A0A8J8MIW4_9FIRM</name>
<accession>A0A8J8MIW4</accession>
<proteinExistence type="predicted"/>
<organism evidence="3 4">
    <name type="scientific">Vallitalea pronyensis</name>
    <dbReference type="NCBI Taxonomy" id="1348613"/>
    <lineage>
        <taxon>Bacteria</taxon>
        <taxon>Bacillati</taxon>
        <taxon>Bacillota</taxon>
        <taxon>Clostridia</taxon>
        <taxon>Lachnospirales</taxon>
        <taxon>Vallitaleaceae</taxon>
        <taxon>Vallitalea</taxon>
    </lineage>
</organism>
<dbReference type="AlphaFoldDB" id="A0A8J8MIW4"/>
<evidence type="ECO:0000313" key="3">
    <source>
        <dbReference type="EMBL" id="QUI22652.1"/>
    </source>
</evidence>
<dbReference type="InterPro" id="IPR033913">
    <property type="entry name" value="MTH1175_dom"/>
</dbReference>
<reference evidence="3" key="1">
    <citation type="submission" date="2020-07" db="EMBL/GenBank/DDBJ databases">
        <title>Vallitalea pronyensis genome.</title>
        <authorList>
            <person name="Postec A."/>
        </authorList>
    </citation>
    <scope>NUCLEOTIDE SEQUENCE</scope>
    <source>
        <strain evidence="3">FatNI3</strain>
    </source>
</reference>
<dbReference type="KEGG" id="vpy:HZI73_10235"/>
<dbReference type="InterPro" id="IPR036105">
    <property type="entry name" value="DiNase_FeMo-co_biosyn_sf"/>
</dbReference>
<dbReference type="SUPFAM" id="SSF53146">
    <property type="entry name" value="Nitrogenase accessory factor-like"/>
    <property type="match status" value="1"/>
</dbReference>
<dbReference type="PANTHER" id="PTHR42983">
    <property type="entry name" value="DINITROGENASE IRON-MOLYBDENUM COFACTOR PROTEIN-RELATED"/>
    <property type="match status" value="1"/>
</dbReference>
<dbReference type="PANTHER" id="PTHR42983:SF1">
    <property type="entry name" value="IRON-MOLYBDENUM PROTEIN"/>
    <property type="match status" value="1"/>
</dbReference>
<sequence>MKICISSTMDKEGAIADKRFGRCPYYAIYDQATKDYHFIENEGLAEAHGAGLKAAQTMVDQGVQVVITGNVGPNALRVLDAGHIKTFAMKGNKVEDQIKYYQAGELKEITTPGAPHGGKGRNGFGHQR</sequence>
<feature type="compositionally biased region" description="Gly residues" evidence="1">
    <location>
        <begin position="115"/>
        <end position="128"/>
    </location>
</feature>
<protein>
    <submittedName>
        <fullName evidence="3">NifB/NifX family molybdenum-iron cluster-binding protein</fullName>
    </submittedName>
</protein>
<keyword evidence="4" id="KW-1185">Reference proteome</keyword>
<evidence type="ECO:0000259" key="2">
    <source>
        <dbReference type="Pfam" id="PF02579"/>
    </source>
</evidence>
<dbReference type="Proteomes" id="UP000683246">
    <property type="component" value="Chromosome"/>
</dbReference>
<dbReference type="Gene3D" id="3.30.420.130">
    <property type="entry name" value="Dinitrogenase iron-molybdenum cofactor biosynthesis domain"/>
    <property type="match status" value="1"/>
</dbReference>
<feature type="domain" description="Dinitrogenase iron-molybdenum cofactor biosynthesis" evidence="2">
    <location>
        <begin position="16"/>
        <end position="102"/>
    </location>
</feature>
<dbReference type="InterPro" id="IPR003731">
    <property type="entry name" value="Di-Nase_FeMo-co_biosynth"/>
</dbReference>
<dbReference type="EMBL" id="CP058649">
    <property type="protein sequence ID" value="QUI22652.1"/>
    <property type="molecule type" value="Genomic_DNA"/>
</dbReference>
<evidence type="ECO:0000313" key="4">
    <source>
        <dbReference type="Proteomes" id="UP000683246"/>
    </source>
</evidence>